<protein>
    <recommendedName>
        <fullName evidence="4">DUF2325 domain-containing protein</fullName>
    </recommendedName>
</protein>
<dbReference type="EMBL" id="FMYM01000001">
    <property type="protein sequence ID" value="SDB82247.1"/>
    <property type="molecule type" value="Genomic_DNA"/>
</dbReference>
<organism evidence="2 3">
    <name type="scientific">Shouchella lonarensis</name>
    <dbReference type="NCBI Taxonomy" id="1464122"/>
    <lineage>
        <taxon>Bacteria</taxon>
        <taxon>Bacillati</taxon>
        <taxon>Bacillota</taxon>
        <taxon>Bacilli</taxon>
        <taxon>Bacillales</taxon>
        <taxon>Bacillaceae</taxon>
        <taxon>Shouchella</taxon>
    </lineage>
</organism>
<reference evidence="3" key="1">
    <citation type="submission" date="2016-09" db="EMBL/GenBank/DDBJ databases">
        <authorList>
            <person name="Varghese N."/>
            <person name="Submissions S."/>
        </authorList>
    </citation>
    <scope>NUCLEOTIDE SEQUENCE [LARGE SCALE GENOMIC DNA]</scope>
    <source>
        <strain evidence="3">25nlg</strain>
    </source>
</reference>
<sequence>MDKERVLSEIREDIKRMANNIDDYSGEQLQKFLEGYGNLVKCLCSAIIEETVCIPERDTTPTQPERRGESVALPSEQQQYASDDGAVLPLSRKLRGGMLGGVVYMPEHIIRATGAEHGDLIRALKMDGSTSVGMPRYHFELVEKRDLAAESDVVEFTFGIVRYREDLKEFVVEENALGEMYRVDGTPATLRIPAEDVQDMSIKEGDAVDISWYKNNPTNVKVRWVHQMDSVEASQSMKMKLYAENDKKSSRTSAEYGQEVEQTLDGKAILLVGLEPKYADLRLEVERLGGSLEFTNGKLGVQEMAKKVRKKDLIVIGIAHISHRASIDTVKAAKQEEVPFITFSGYGKDGFLREVHQGLASIDANS</sequence>
<gene>
    <name evidence="2" type="ORF">SAMN05421737_101161</name>
</gene>
<dbReference type="STRING" id="1464122.SAMN05421737_101161"/>
<evidence type="ECO:0000313" key="2">
    <source>
        <dbReference type="EMBL" id="SDB82247.1"/>
    </source>
</evidence>
<dbReference type="AlphaFoldDB" id="A0A1G6GJS1"/>
<proteinExistence type="predicted"/>
<evidence type="ECO:0000313" key="3">
    <source>
        <dbReference type="Proteomes" id="UP000242662"/>
    </source>
</evidence>
<evidence type="ECO:0008006" key="4">
    <source>
        <dbReference type="Google" id="ProtNLM"/>
    </source>
</evidence>
<dbReference type="RefSeq" id="WP_090774401.1">
    <property type="nucleotide sequence ID" value="NZ_FMYM01000001.1"/>
</dbReference>
<feature type="region of interest" description="Disordered" evidence="1">
    <location>
        <begin position="58"/>
        <end position="80"/>
    </location>
</feature>
<evidence type="ECO:0000256" key="1">
    <source>
        <dbReference type="SAM" id="MobiDB-lite"/>
    </source>
</evidence>
<accession>A0A1G6GJS1</accession>
<name>A0A1G6GJS1_9BACI</name>
<keyword evidence="3" id="KW-1185">Reference proteome</keyword>
<feature type="compositionally biased region" description="Basic and acidic residues" evidence="1">
    <location>
        <begin position="58"/>
        <end position="69"/>
    </location>
</feature>
<dbReference type="OrthoDB" id="1785868at2"/>
<dbReference type="Proteomes" id="UP000242662">
    <property type="component" value="Unassembled WGS sequence"/>
</dbReference>